<gene>
    <name evidence="4" type="ORF">BN1095_330122</name>
    <name evidence="2" type="ORF">BN1096_520462</name>
    <name evidence="3" type="ORF">BN1097_630152</name>
</gene>
<sequence>MTGKIEEIKDKINRFCNSNLNQEYKDISFKILQNLLDNNKEIIHSSRADIWSSAILNIVLEQNLLYNKKHPLHITKKEFSKQIGVSLNTINNKSSLIKDVCSIDFLNQDTIAISNVEFWVKETNSKSKSVDLDLEKKKILYKRYIKLSQDANSDIESIRYMEEAVNIGKSMITKEDKELGFWKGLSTRAYMIALESLARKLESINNLKESKKVLEYLIEINPSDEQGIRYKLLNVLIRLNDRTSINKLFELYKEEKSATWMYSKALYYFKNKSMFLANDSIKVARSKNKYVGLYLLDWRNAFGREFVTEEEKAEAVYYYDENIVIWNEVKGSMDWLLKKMLESS</sequence>
<dbReference type="InterPro" id="IPR045651">
    <property type="entry name" value="DUF6398"/>
</dbReference>
<accession>A0A069ATV3</accession>
<evidence type="ECO:0000313" key="2">
    <source>
        <dbReference type="EMBL" id="CDS85753.1"/>
    </source>
</evidence>
<dbReference type="AlphaFoldDB" id="A0A069ATV3"/>
<evidence type="ECO:0000313" key="3">
    <source>
        <dbReference type="EMBL" id="CDS87630.1"/>
    </source>
</evidence>
<dbReference type="RefSeq" id="WP_021366980.1">
    <property type="nucleotide sequence ID" value="NZ_BBYB01000197.1"/>
</dbReference>
<protein>
    <recommendedName>
        <fullName evidence="1">DUF6398 domain-containing protein</fullName>
    </recommendedName>
</protein>
<evidence type="ECO:0000259" key="1">
    <source>
        <dbReference type="Pfam" id="PF19935"/>
    </source>
</evidence>
<name>A0A069ATV3_CLODI</name>
<organism evidence="4">
    <name type="scientific">Clostridioides difficile</name>
    <name type="common">Peptoclostridium difficile</name>
    <dbReference type="NCBI Taxonomy" id="1496"/>
    <lineage>
        <taxon>Bacteria</taxon>
        <taxon>Bacillati</taxon>
        <taxon>Bacillota</taxon>
        <taxon>Clostridia</taxon>
        <taxon>Peptostreptococcales</taxon>
        <taxon>Peptostreptococcaceae</taxon>
        <taxon>Clostridioides</taxon>
    </lineage>
</organism>
<dbReference type="EMBL" id="LK932994">
    <property type="protein sequence ID" value="CDT14087.1"/>
    <property type="molecule type" value="Genomic_DNA"/>
</dbReference>
<dbReference type="EMBL" id="LK932505">
    <property type="protein sequence ID" value="CDS85753.1"/>
    <property type="molecule type" value="Genomic_DNA"/>
</dbReference>
<feature type="domain" description="DUF6398" evidence="1">
    <location>
        <begin position="7"/>
        <end position="108"/>
    </location>
</feature>
<reference evidence="4" key="1">
    <citation type="submission" date="2014-07" db="EMBL/GenBank/DDBJ databases">
        <authorList>
            <person name="Monot Marc"/>
        </authorList>
    </citation>
    <scope>NUCLEOTIDE SEQUENCE</scope>
    <source>
        <strain evidence="4">7032989</strain>
        <strain evidence="3">7032994</strain>
    </source>
</reference>
<dbReference type="Pfam" id="PF19935">
    <property type="entry name" value="DUF6398"/>
    <property type="match status" value="1"/>
</dbReference>
<dbReference type="EMBL" id="LK932402">
    <property type="protein sequence ID" value="CDS87630.1"/>
    <property type="molecule type" value="Genomic_DNA"/>
</dbReference>
<evidence type="ECO:0000313" key="4">
    <source>
        <dbReference type="EMBL" id="CDT14087.1"/>
    </source>
</evidence>
<proteinExistence type="predicted"/>